<name>A0A9D5HQ79_9LILI</name>
<keyword evidence="2" id="KW-0472">Membrane</keyword>
<keyword evidence="4" id="KW-1185">Reference proteome</keyword>
<keyword evidence="2" id="KW-0812">Transmembrane</keyword>
<evidence type="ECO:0000256" key="1">
    <source>
        <dbReference type="ARBA" id="ARBA00009995"/>
    </source>
</evidence>
<protein>
    <submittedName>
        <fullName evidence="3">Uncharacterized protein</fullName>
    </submittedName>
</protein>
<dbReference type="PANTHER" id="PTHR48047:SF19">
    <property type="entry name" value="GLYCOSYLTRANSFERASE"/>
    <property type="match status" value="1"/>
</dbReference>
<comment type="caution">
    <text evidence="3">The sequence shown here is derived from an EMBL/GenBank/DDBJ whole genome shotgun (WGS) entry which is preliminary data.</text>
</comment>
<sequence length="213" mass="23227">MASREERASKLRVFFIPFFATGHIIPAMDLASLFAARRGIEATIVLTPANAALIRPTLQRSTTSGHPVELLLYPFPSKAAGLPSGIENLAAVSSEDSSKFTKAIDFSRDAHNRLLHEHHPDAVVADVHFWWITGIASDIGIPSVCFHVIGSFANVIMNNLWETKVHEKVPGDSHPFIVHRLRSPISTGEIELPVFLSVATISSTTGRLRESSG</sequence>
<dbReference type="Proteomes" id="UP001085076">
    <property type="component" value="Miscellaneous, Linkage group lg01"/>
</dbReference>
<gene>
    <name evidence="3" type="ORF">J5N97_003047</name>
</gene>
<proteinExistence type="inferred from homology"/>
<reference evidence="3" key="2">
    <citation type="journal article" date="2022" name="Hortic Res">
        <title>The genome of Dioscorea zingiberensis sheds light on the biosynthesis, origin and evolution of the medicinally important diosgenin saponins.</title>
        <authorList>
            <person name="Li Y."/>
            <person name="Tan C."/>
            <person name="Li Z."/>
            <person name="Guo J."/>
            <person name="Li S."/>
            <person name="Chen X."/>
            <person name="Wang C."/>
            <person name="Dai X."/>
            <person name="Yang H."/>
            <person name="Song W."/>
            <person name="Hou L."/>
            <person name="Xu J."/>
            <person name="Tong Z."/>
            <person name="Xu A."/>
            <person name="Yuan X."/>
            <person name="Wang W."/>
            <person name="Yang Q."/>
            <person name="Chen L."/>
            <person name="Sun Z."/>
            <person name="Wang K."/>
            <person name="Pan B."/>
            <person name="Chen J."/>
            <person name="Bao Y."/>
            <person name="Liu F."/>
            <person name="Qi X."/>
            <person name="Gang D.R."/>
            <person name="Wen J."/>
            <person name="Li J."/>
        </authorList>
    </citation>
    <scope>NUCLEOTIDE SEQUENCE</scope>
    <source>
        <strain evidence="3">Dzin_1.0</strain>
    </source>
</reference>
<dbReference type="EMBL" id="JAGGNH010000001">
    <property type="protein sequence ID" value="KAJ0984691.1"/>
    <property type="molecule type" value="Genomic_DNA"/>
</dbReference>
<dbReference type="PANTHER" id="PTHR48047">
    <property type="entry name" value="GLYCOSYLTRANSFERASE"/>
    <property type="match status" value="1"/>
</dbReference>
<dbReference type="OrthoDB" id="5835829at2759"/>
<dbReference type="AlphaFoldDB" id="A0A9D5HQ79"/>
<evidence type="ECO:0000256" key="2">
    <source>
        <dbReference type="SAM" id="Phobius"/>
    </source>
</evidence>
<dbReference type="SUPFAM" id="SSF53756">
    <property type="entry name" value="UDP-Glycosyltransferase/glycogen phosphorylase"/>
    <property type="match status" value="1"/>
</dbReference>
<evidence type="ECO:0000313" key="3">
    <source>
        <dbReference type="EMBL" id="KAJ0984691.1"/>
    </source>
</evidence>
<dbReference type="Gene3D" id="3.40.50.2000">
    <property type="entry name" value="Glycogen Phosphorylase B"/>
    <property type="match status" value="1"/>
</dbReference>
<dbReference type="GO" id="GO:0035251">
    <property type="term" value="F:UDP-glucosyltransferase activity"/>
    <property type="evidence" value="ECO:0007669"/>
    <property type="project" value="TreeGrafter"/>
</dbReference>
<evidence type="ECO:0000313" key="4">
    <source>
        <dbReference type="Proteomes" id="UP001085076"/>
    </source>
</evidence>
<feature type="transmembrane region" description="Helical" evidence="2">
    <location>
        <begin position="12"/>
        <end position="36"/>
    </location>
</feature>
<accession>A0A9D5HQ79</accession>
<comment type="similarity">
    <text evidence="1">Belongs to the UDP-glycosyltransferase family.</text>
</comment>
<keyword evidence="2" id="KW-1133">Transmembrane helix</keyword>
<organism evidence="3 4">
    <name type="scientific">Dioscorea zingiberensis</name>
    <dbReference type="NCBI Taxonomy" id="325984"/>
    <lineage>
        <taxon>Eukaryota</taxon>
        <taxon>Viridiplantae</taxon>
        <taxon>Streptophyta</taxon>
        <taxon>Embryophyta</taxon>
        <taxon>Tracheophyta</taxon>
        <taxon>Spermatophyta</taxon>
        <taxon>Magnoliopsida</taxon>
        <taxon>Liliopsida</taxon>
        <taxon>Dioscoreales</taxon>
        <taxon>Dioscoreaceae</taxon>
        <taxon>Dioscorea</taxon>
    </lineage>
</organism>
<reference evidence="3" key="1">
    <citation type="submission" date="2021-03" db="EMBL/GenBank/DDBJ databases">
        <authorList>
            <person name="Li Z."/>
            <person name="Yang C."/>
        </authorList>
    </citation>
    <scope>NUCLEOTIDE SEQUENCE</scope>
    <source>
        <strain evidence="3">Dzin_1.0</strain>
        <tissue evidence="3">Leaf</tissue>
    </source>
</reference>